<dbReference type="SUPFAM" id="SSF63892">
    <property type="entry name" value="Pyridoxine 5'-phosphate synthase"/>
    <property type="match status" value="1"/>
</dbReference>
<dbReference type="NCBIfam" id="NF003627">
    <property type="entry name" value="PRK05265.1-5"/>
    <property type="match status" value="1"/>
</dbReference>
<dbReference type="InterPro" id="IPR013785">
    <property type="entry name" value="Aldolase_TIM"/>
</dbReference>
<reference evidence="6 7" key="1">
    <citation type="submission" date="2019-09" db="EMBL/GenBank/DDBJ databases">
        <authorList>
            <person name="Cremers G."/>
        </authorList>
    </citation>
    <scope>NUCLEOTIDE SEQUENCE [LARGE SCALE GENOMIC DNA]</scope>
    <source>
        <strain evidence="6">4A</strain>
    </source>
</reference>
<protein>
    <recommendedName>
        <fullName evidence="4 5">Pyridoxine 5'-phosphate synthase</fullName>
        <shortName evidence="4">PNP synthase</shortName>
        <ecNumber evidence="4 5">2.6.99.2</ecNumber>
    </recommendedName>
</protein>
<evidence type="ECO:0000256" key="2">
    <source>
        <dbReference type="ARBA" id="ARBA00022679"/>
    </source>
</evidence>
<dbReference type="NCBIfam" id="NF003625">
    <property type="entry name" value="PRK05265.1-3"/>
    <property type="match status" value="1"/>
</dbReference>
<feature type="active site" description="Proton acceptor" evidence="4">
    <location>
        <position position="76"/>
    </location>
</feature>
<feature type="binding site" evidence="4">
    <location>
        <position position="52"/>
    </location>
    <ligand>
        <name>1-deoxy-D-xylulose 5-phosphate</name>
        <dbReference type="ChEBI" id="CHEBI:57792"/>
    </ligand>
</feature>
<comment type="subunit">
    <text evidence="4">Homooctamer; tetramer of dimers.</text>
</comment>
<comment type="catalytic activity">
    <reaction evidence="4">
        <text>3-amino-2-oxopropyl phosphate + 1-deoxy-D-xylulose 5-phosphate = pyridoxine 5'-phosphate + phosphate + 2 H2O + H(+)</text>
        <dbReference type="Rhea" id="RHEA:15265"/>
        <dbReference type="ChEBI" id="CHEBI:15377"/>
        <dbReference type="ChEBI" id="CHEBI:15378"/>
        <dbReference type="ChEBI" id="CHEBI:43474"/>
        <dbReference type="ChEBI" id="CHEBI:57279"/>
        <dbReference type="ChEBI" id="CHEBI:57792"/>
        <dbReference type="ChEBI" id="CHEBI:58589"/>
        <dbReference type="EC" id="2.6.99.2"/>
    </reaction>
</comment>
<feature type="binding site" evidence="4">
    <location>
        <position position="57"/>
    </location>
    <ligand>
        <name>1-deoxy-D-xylulose 5-phosphate</name>
        <dbReference type="ChEBI" id="CHEBI:57792"/>
    </ligand>
</feature>
<evidence type="ECO:0000313" key="7">
    <source>
        <dbReference type="Proteomes" id="UP000334923"/>
    </source>
</evidence>
<dbReference type="InterPro" id="IPR036130">
    <property type="entry name" value="Pyridoxine-5'_phos_synth"/>
</dbReference>
<sequence>MASLGVNIDHVATLRQARYRANPFSPFAEPDPLEAARLSEDAGASLITAHLREDKRHIQPEDIHRIRSVVRRFNLEMAVLPEMIAFACELHPDEVCLVPERREEVTTEGGLNLLGHEERFSQGIAQLRSSGILVTAFIDPDESQVRAARTAGVDCIELHTGGYANATRPEAEEVELAKQAAAAELAHSLGLEVHAGHGLTYRNVRRYVARIPHVRTLNIGHSIVCRALWVGWEKAVREMVSLATGE</sequence>
<evidence type="ECO:0000256" key="5">
    <source>
        <dbReference type="NCBIfam" id="TIGR00559"/>
    </source>
</evidence>
<feature type="binding site" evidence="4">
    <location>
        <position position="18"/>
    </location>
    <ligand>
        <name>3-amino-2-oxopropyl phosphate</name>
        <dbReference type="ChEBI" id="CHEBI:57279"/>
    </ligand>
</feature>
<dbReference type="UniPathway" id="UPA00244">
    <property type="reaction ID" value="UER00313"/>
</dbReference>
<dbReference type="Pfam" id="PF03740">
    <property type="entry name" value="PdxJ"/>
    <property type="match status" value="1"/>
</dbReference>
<dbReference type="PANTHER" id="PTHR30456">
    <property type="entry name" value="PYRIDOXINE 5'-PHOSPHATE SYNTHASE"/>
    <property type="match status" value="1"/>
</dbReference>
<dbReference type="CDD" id="cd00003">
    <property type="entry name" value="PNPsynthase"/>
    <property type="match status" value="1"/>
</dbReference>
<dbReference type="PANTHER" id="PTHR30456:SF0">
    <property type="entry name" value="PYRIDOXINE 5'-PHOSPHATE SYNTHASE"/>
    <property type="match status" value="1"/>
</dbReference>
<comment type="subcellular location">
    <subcellularLocation>
        <location evidence="4">Cytoplasm</location>
    </subcellularLocation>
</comment>
<dbReference type="InterPro" id="IPR004569">
    <property type="entry name" value="PyrdxlP_synth_PdxJ"/>
</dbReference>
<proteinExistence type="inferred from homology"/>
<dbReference type="EMBL" id="CABFVA020000114">
    <property type="protein sequence ID" value="VVM07923.1"/>
    <property type="molecule type" value="Genomic_DNA"/>
</dbReference>
<dbReference type="OrthoDB" id="9806590at2"/>
<keyword evidence="3 4" id="KW-0664">Pyridoxine biosynthesis</keyword>
<feature type="binding site" evidence="4">
    <location>
        <position position="198"/>
    </location>
    <ligand>
        <name>3-amino-2-oxopropyl phosphate</name>
        <dbReference type="ChEBI" id="CHEBI:57279"/>
    </ligand>
</feature>
<feature type="binding site" evidence="4">
    <location>
        <begin position="220"/>
        <end position="221"/>
    </location>
    <ligand>
        <name>3-amino-2-oxopropyl phosphate</name>
        <dbReference type="ChEBI" id="CHEBI:57279"/>
    </ligand>
</feature>
<keyword evidence="1 4" id="KW-0963">Cytoplasm</keyword>
<gene>
    <name evidence="4 6" type="primary">pdxJ</name>
    <name evidence="6" type="ORF">MAMT_02008</name>
</gene>
<evidence type="ECO:0000256" key="1">
    <source>
        <dbReference type="ARBA" id="ARBA00022490"/>
    </source>
</evidence>
<feature type="binding site" evidence="4">
    <location>
        <position position="7"/>
    </location>
    <ligand>
        <name>3-amino-2-oxopropyl phosphate</name>
        <dbReference type="ChEBI" id="CHEBI:57279"/>
    </ligand>
</feature>
<accession>A0A5E6MI65</accession>
<name>A0A5E6MI65_9BACT</name>
<dbReference type="NCBIfam" id="TIGR00559">
    <property type="entry name" value="pdxJ"/>
    <property type="match status" value="1"/>
</dbReference>
<dbReference type="GO" id="GO:0005829">
    <property type="term" value="C:cytosol"/>
    <property type="evidence" value="ECO:0007669"/>
    <property type="project" value="TreeGrafter"/>
</dbReference>
<comment type="function">
    <text evidence="4">Catalyzes the complicated ring closure reaction between the two acyclic compounds 1-deoxy-D-xylulose-5-phosphate (DXP) and 3-amino-2-oxopropyl phosphate (1-amino-acetone-3-phosphate or AAP) to form pyridoxine 5'-phosphate (PNP) and inorganic phosphate.</text>
</comment>
<dbReference type="Proteomes" id="UP000334923">
    <property type="component" value="Unassembled WGS sequence"/>
</dbReference>
<keyword evidence="7" id="KW-1185">Reference proteome</keyword>
<evidence type="ECO:0000256" key="4">
    <source>
        <dbReference type="HAMAP-Rule" id="MF_00279"/>
    </source>
</evidence>
<evidence type="ECO:0000256" key="3">
    <source>
        <dbReference type="ARBA" id="ARBA00023096"/>
    </source>
</evidence>
<dbReference type="GO" id="GO:0008615">
    <property type="term" value="P:pyridoxine biosynthetic process"/>
    <property type="evidence" value="ECO:0007669"/>
    <property type="project" value="UniProtKB-UniRule"/>
</dbReference>
<feature type="site" description="Transition state stabilizer" evidence="4">
    <location>
        <position position="157"/>
    </location>
</feature>
<dbReference type="Gene3D" id="3.20.20.70">
    <property type="entry name" value="Aldolase class I"/>
    <property type="match status" value="1"/>
</dbReference>
<feature type="active site" description="Proton donor" evidence="4">
    <location>
        <position position="197"/>
    </location>
</feature>
<feature type="binding site" evidence="4">
    <location>
        <begin position="9"/>
        <end position="10"/>
    </location>
    <ligand>
        <name>1-deoxy-D-xylulose 5-phosphate</name>
        <dbReference type="ChEBI" id="CHEBI:57792"/>
    </ligand>
</feature>
<comment type="pathway">
    <text evidence="4">Cofactor biosynthesis; pyridoxine 5'-phosphate biosynthesis; pyridoxine 5'-phosphate from D-erythrose 4-phosphate: step 5/5.</text>
</comment>
<organism evidence="6 7">
    <name type="scientific">Methylacidimicrobium tartarophylax</name>
    <dbReference type="NCBI Taxonomy" id="1041768"/>
    <lineage>
        <taxon>Bacteria</taxon>
        <taxon>Pseudomonadati</taxon>
        <taxon>Verrucomicrobiota</taxon>
        <taxon>Methylacidimicrobium</taxon>
    </lineage>
</organism>
<dbReference type="RefSeq" id="WP_142660839.1">
    <property type="nucleotide sequence ID" value="NZ_CABFVA020000114.1"/>
</dbReference>
<feature type="active site" description="Proton acceptor" evidence="4">
    <location>
        <position position="50"/>
    </location>
</feature>
<dbReference type="GO" id="GO:0033856">
    <property type="term" value="F:pyridoxine 5'-phosphate synthase activity"/>
    <property type="evidence" value="ECO:0007669"/>
    <property type="project" value="UniProtKB-UniRule"/>
</dbReference>
<comment type="similarity">
    <text evidence="4">Belongs to the PNP synthase family.</text>
</comment>
<dbReference type="AlphaFoldDB" id="A0A5E6MI65"/>
<evidence type="ECO:0000313" key="6">
    <source>
        <dbReference type="EMBL" id="VVM07923.1"/>
    </source>
</evidence>
<keyword evidence="2 4" id="KW-0808">Transferase</keyword>
<feature type="binding site" evidence="4">
    <location>
        <position position="106"/>
    </location>
    <ligand>
        <name>1-deoxy-D-xylulose 5-phosphate</name>
        <dbReference type="ChEBI" id="CHEBI:57792"/>
    </ligand>
</feature>
<dbReference type="EC" id="2.6.99.2" evidence="4 5"/>
<dbReference type="HAMAP" id="MF_00279">
    <property type="entry name" value="PdxJ"/>
    <property type="match status" value="1"/>
</dbReference>